<accession>A0ABD1H3B7</accession>
<comment type="caution">
    <text evidence="11">The sequence shown here is derived from an EMBL/GenBank/DDBJ whole genome shotgun (WGS) entry which is preliminary data.</text>
</comment>
<dbReference type="PANTHER" id="PTHR33044">
    <property type="entry name" value="BIFUNCTIONAL INHIBITOR/LIPID-TRANSFER PROTEIN/SEED STORAGE 2S ALBUMIN SUPERFAMILY PROTEIN-RELATED"/>
    <property type="match status" value="1"/>
</dbReference>
<dbReference type="SUPFAM" id="SSF47699">
    <property type="entry name" value="Bifunctional inhibitor/lipid-transfer protein/seed storage 2S albumin"/>
    <property type="match status" value="1"/>
</dbReference>
<dbReference type="InterPro" id="IPR016140">
    <property type="entry name" value="Bifunc_inhib/LTP/seed_store"/>
</dbReference>
<feature type="signal peptide" evidence="9">
    <location>
        <begin position="1"/>
        <end position="25"/>
    </location>
</feature>
<keyword evidence="5 9" id="KW-0732">Signal</keyword>
<dbReference type="CDD" id="cd00010">
    <property type="entry name" value="AAI_LTSS"/>
    <property type="match status" value="1"/>
</dbReference>
<dbReference type="EMBL" id="JBEAFC010000007">
    <property type="protein sequence ID" value="KAL1550460.1"/>
    <property type="molecule type" value="Genomic_DNA"/>
</dbReference>
<dbReference type="AlphaFoldDB" id="A0ABD1H3B7"/>
<evidence type="ECO:0000256" key="4">
    <source>
        <dbReference type="ARBA" id="ARBA00022622"/>
    </source>
</evidence>
<dbReference type="InterPro" id="IPR043325">
    <property type="entry name" value="LTSS"/>
</dbReference>
<evidence type="ECO:0000313" key="11">
    <source>
        <dbReference type="EMBL" id="KAL1550460.1"/>
    </source>
</evidence>
<evidence type="ECO:0000256" key="7">
    <source>
        <dbReference type="ARBA" id="ARBA00023180"/>
    </source>
</evidence>
<evidence type="ECO:0000256" key="3">
    <source>
        <dbReference type="ARBA" id="ARBA00022475"/>
    </source>
</evidence>
<evidence type="ECO:0000256" key="1">
    <source>
        <dbReference type="ARBA" id="ARBA00004609"/>
    </source>
</evidence>
<dbReference type="Pfam" id="PF14368">
    <property type="entry name" value="LTP_2"/>
    <property type="match status" value="1"/>
</dbReference>
<feature type="chain" id="PRO_5044851874" evidence="9">
    <location>
        <begin position="26"/>
        <end position="179"/>
    </location>
</feature>
<dbReference type="Gene3D" id="1.10.110.10">
    <property type="entry name" value="Plant lipid-transfer and hydrophobic proteins"/>
    <property type="match status" value="1"/>
</dbReference>
<keyword evidence="7" id="KW-0325">Glycoprotein</keyword>
<evidence type="ECO:0000256" key="8">
    <source>
        <dbReference type="ARBA" id="ARBA00023288"/>
    </source>
</evidence>
<evidence type="ECO:0000256" key="6">
    <source>
        <dbReference type="ARBA" id="ARBA00023157"/>
    </source>
</evidence>
<evidence type="ECO:0000313" key="12">
    <source>
        <dbReference type="Proteomes" id="UP001567538"/>
    </source>
</evidence>
<keyword evidence="6" id="KW-1015">Disulfide bond</keyword>
<keyword evidence="12" id="KW-1185">Reference proteome</keyword>
<keyword evidence="4" id="KW-0472">Membrane</keyword>
<dbReference type="GO" id="GO:0098552">
    <property type="term" value="C:side of membrane"/>
    <property type="evidence" value="ECO:0007669"/>
    <property type="project" value="UniProtKB-KW"/>
</dbReference>
<dbReference type="Proteomes" id="UP001567538">
    <property type="component" value="Unassembled WGS sequence"/>
</dbReference>
<evidence type="ECO:0000256" key="9">
    <source>
        <dbReference type="SAM" id="SignalP"/>
    </source>
</evidence>
<dbReference type="GO" id="GO:0005886">
    <property type="term" value="C:plasma membrane"/>
    <property type="evidence" value="ECO:0007669"/>
    <property type="project" value="UniProtKB-SubCell"/>
</dbReference>
<reference evidence="11 12" key="1">
    <citation type="submission" date="2024-06" db="EMBL/GenBank/DDBJ databases">
        <title>A chromosome level genome sequence of Diviner's sage (Salvia divinorum).</title>
        <authorList>
            <person name="Ford S.A."/>
            <person name="Ro D.-K."/>
            <person name="Ness R.W."/>
            <person name="Phillips M.A."/>
        </authorList>
    </citation>
    <scope>NUCLEOTIDE SEQUENCE [LARGE SCALE GENOMIC DNA]</scope>
    <source>
        <strain evidence="11">SAF-2024a</strain>
        <tissue evidence="11">Leaf</tissue>
    </source>
</reference>
<name>A0ABD1H3B7_SALDI</name>
<proteinExistence type="inferred from homology"/>
<sequence>MAMKTSDMFAAAILCLAAGMMAAGGVETIAEKCAAEFQKVTQCLSFVTAKAAAPSKDCCKSVTELKETDPACLCYIIEQVHNGSNPTVKNLGVQESLLLQLPSACKLVNASISECPKLLNLPPNSPDAAIFTNASTSAPAIPPSPTTVAPNKGDWQKPQVAGCIMVAMAIYVHLGVRPF</sequence>
<comment type="subcellular location">
    <subcellularLocation>
        <location evidence="1">Cell membrane</location>
        <topology evidence="1">Lipid-anchor</topology>
        <topology evidence="1">GPI-anchor</topology>
    </subcellularLocation>
</comment>
<evidence type="ECO:0000256" key="5">
    <source>
        <dbReference type="ARBA" id="ARBA00022729"/>
    </source>
</evidence>
<keyword evidence="3" id="KW-1003">Cell membrane</keyword>
<dbReference type="InterPro" id="IPR036312">
    <property type="entry name" value="Bifun_inhib/LTP/seed_sf"/>
</dbReference>
<protein>
    <submittedName>
        <fullName evidence="11">Non-specific lipid transfer protein GPI-anchored 1-like</fullName>
    </submittedName>
</protein>
<feature type="domain" description="Bifunctional inhibitor/plant lipid transfer protein/seed storage helical" evidence="10">
    <location>
        <begin position="21"/>
        <end position="115"/>
    </location>
</feature>
<comment type="similarity">
    <text evidence="2">Belongs to the plant LTP family.</text>
</comment>
<evidence type="ECO:0000259" key="10">
    <source>
        <dbReference type="Pfam" id="PF14368"/>
    </source>
</evidence>
<keyword evidence="8" id="KW-0449">Lipoprotein</keyword>
<keyword evidence="4" id="KW-0336">GPI-anchor</keyword>
<gene>
    <name evidence="11" type="ORF">AAHA92_18419</name>
</gene>
<organism evidence="11 12">
    <name type="scientific">Salvia divinorum</name>
    <name type="common">Maria pastora</name>
    <name type="synonym">Diviner's sage</name>
    <dbReference type="NCBI Taxonomy" id="28513"/>
    <lineage>
        <taxon>Eukaryota</taxon>
        <taxon>Viridiplantae</taxon>
        <taxon>Streptophyta</taxon>
        <taxon>Embryophyta</taxon>
        <taxon>Tracheophyta</taxon>
        <taxon>Spermatophyta</taxon>
        <taxon>Magnoliopsida</taxon>
        <taxon>eudicotyledons</taxon>
        <taxon>Gunneridae</taxon>
        <taxon>Pentapetalae</taxon>
        <taxon>asterids</taxon>
        <taxon>lamiids</taxon>
        <taxon>Lamiales</taxon>
        <taxon>Lamiaceae</taxon>
        <taxon>Nepetoideae</taxon>
        <taxon>Mentheae</taxon>
        <taxon>Salviinae</taxon>
        <taxon>Salvia</taxon>
        <taxon>Salvia subgen. Calosphace</taxon>
    </lineage>
</organism>
<evidence type="ECO:0000256" key="2">
    <source>
        <dbReference type="ARBA" id="ARBA00009748"/>
    </source>
</evidence>